<dbReference type="OrthoDB" id="7619538at2"/>
<accession>A0A0W7WNW8</accession>
<dbReference type="STRING" id="1685382.AVJ23_00705"/>
<dbReference type="Proteomes" id="UP000054396">
    <property type="component" value="Unassembled WGS sequence"/>
</dbReference>
<dbReference type="RefSeq" id="WP_058860238.1">
    <property type="nucleotide sequence ID" value="NZ_LPXO01000001.1"/>
</dbReference>
<evidence type="ECO:0000313" key="2">
    <source>
        <dbReference type="Proteomes" id="UP000054396"/>
    </source>
</evidence>
<proteinExistence type="predicted"/>
<protein>
    <submittedName>
        <fullName evidence="1">Uncharacterized protein</fullName>
    </submittedName>
</protein>
<reference evidence="1 2" key="1">
    <citation type="submission" date="2015-12" db="EMBL/GenBank/DDBJ databases">
        <authorList>
            <person name="Shamseldin A."/>
            <person name="Moawad H."/>
            <person name="Abd El-Rahim W.M."/>
            <person name="Sadowsky M.J."/>
        </authorList>
    </citation>
    <scope>NUCLEOTIDE SEQUENCE [LARGE SCALE GENOMIC DNA]</scope>
    <source>
        <strain evidence="1 2">SJ5A-1</strain>
    </source>
</reference>
<gene>
    <name evidence="1" type="ORF">AVJ23_00705</name>
</gene>
<dbReference type="EMBL" id="LPXO01000001">
    <property type="protein sequence ID" value="KUF12290.1"/>
    <property type="molecule type" value="Genomic_DNA"/>
</dbReference>
<dbReference type="AlphaFoldDB" id="A0A0W7WNW8"/>
<comment type="caution">
    <text evidence="1">The sequence shown here is derived from an EMBL/GenBank/DDBJ whole genome shotgun (WGS) entry which is preliminary data.</text>
</comment>
<organism evidence="1 2">
    <name type="scientific">Pseudoponticoccus marisrubri</name>
    <dbReference type="NCBI Taxonomy" id="1685382"/>
    <lineage>
        <taxon>Bacteria</taxon>
        <taxon>Pseudomonadati</taxon>
        <taxon>Pseudomonadota</taxon>
        <taxon>Alphaproteobacteria</taxon>
        <taxon>Rhodobacterales</taxon>
        <taxon>Roseobacteraceae</taxon>
        <taxon>Pseudoponticoccus</taxon>
    </lineage>
</organism>
<sequence length="139" mass="16069">MSAPDTRGYRPGHPWYYLLGGEVLPPKVIRLEARLAEYKGYRQEEILSAARRPEPQRTRLLNKIRDEVSQSLKANISRYREVARELHAYRNAHAGEPILNCSEAVHTAMSLKYAHIYNDFGHLELLDSLPQQIDLFDLL</sequence>
<keyword evidence="2" id="KW-1185">Reference proteome</keyword>
<name>A0A0W7WNW8_9RHOB</name>
<evidence type="ECO:0000313" key="1">
    <source>
        <dbReference type="EMBL" id="KUF12290.1"/>
    </source>
</evidence>